<protein>
    <submittedName>
        <fullName evidence="1">Macaca fascicularis brain cDNA clone: QflA-21056, similar to human hypothetical protein MGC35023 (MGC35023), mRNA, RefSeq: NM_175877.3</fullName>
    </submittedName>
</protein>
<proteinExistence type="evidence at transcript level"/>
<dbReference type="AlphaFoldDB" id="I7GNH3"/>
<evidence type="ECO:0000313" key="1">
    <source>
        <dbReference type="EMBL" id="BAE90175.1"/>
    </source>
</evidence>
<dbReference type="EMBL" id="AB173113">
    <property type="protein sequence ID" value="BAE90175.1"/>
    <property type="molecule type" value="mRNA"/>
</dbReference>
<sequence>MPPFLHSCIDRHLGGFHILAFVSSATMNLGVQISPRHTDFLSFGYTNSGIAGSP</sequence>
<name>I7GNH3_MACFA</name>
<reference evidence="1" key="1">
    <citation type="journal article" date="2007" name="PLoS Biol.">
        <title>Rate of evolution in brain-expressed genes in humans and other primates.</title>
        <authorList>
            <person name="Wang H.-Y."/>
            <person name="Chien H.-C."/>
            <person name="Osada N."/>
            <person name="Hashimoto K."/>
            <person name="Sugano S."/>
            <person name="Gojobori T."/>
            <person name="Chou C.-K."/>
            <person name="Tsai S.-F."/>
            <person name="Wu C.-I."/>
            <person name="Shen C.-K.J."/>
        </authorList>
    </citation>
    <scope>NUCLEOTIDE SEQUENCE</scope>
</reference>
<accession>I7GNH3</accession>
<organism evidence="1">
    <name type="scientific">Macaca fascicularis</name>
    <name type="common">Crab-eating macaque</name>
    <name type="synonym">Cynomolgus monkey</name>
    <dbReference type="NCBI Taxonomy" id="9541"/>
    <lineage>
        <taxon>Eukaryota</taxon>
        <taxon>Metazoa</taxon>
        <taxon>Chordata</taxon>
        <taxon>Craniata</taxon>
        <taxon>Vertebrata</taxon>
        <taxon>Euteleostomi</taxon>
        <taxon>Mammalia</taxon>
        <taxon>Eutheria</taxon>
        <taxon>Euarchontoglires</taxon>
        <taxon>Primates</taxon>
        <taxon>Haplorrhini</taxon>
        <taxon>Catarrhini</taxon>
        <taxon>Cercopithecidae</taxon>
        <taxon>Cercopithecinae</taxon>
        <taxon>Macaca</taxon>
    </lineage>
</organism>